<dbReference type="PANTHER" id="PTHR22916">
    <property type="entry name" value="GLYCOSYLTRANSFERASE"/>
    <property type="match status" value="1"/>
</dbReference>
<gene>
    <name evidence="3" type="ORF">RM520_09160</name>
</gene>
<dbReference type="InterPro" id="IPR029044">
    <property type="entry name" value="Nucleotide-diphossugar_trans"/>
</dbReference>
<keyword evidence="4" id="KW-1185">Reference proteome</keyword>
<keyword evidence="3" id="KW-0328">Glycosyltransferase</keyword>
<dbReference type="PANTHER" id="PTHR22916:SF64">
    <property type="entry name" value="TRANSFERASE, PUTATIVE-RELATED"/>
    <property type="match status" value="1"/>
</dbReference>
<name>A0ABU3BI18_9FLAO</name>
<dbReference type="InterPro" id="IPR001173">
    <property type="entry name" value="Glyco_trans_2-like"/>
</dbReference>
<dbReference type="SUPFAM" id="SSF53448">
    <property type="entry name" value="Nucleotide-diphospho-sugar transferases"/>
    <property type="match status" value="1"/>
</dbReference>
<evidence type="ECO:0000256" key="1">
    <source>
        <dbReference type="SAM" id="Phobius"/>
    </source>
</evidence>
<dbReference type="EMBL" id="JAVRHU010000002">
    <property type="protein sequence ID" value="MDT0621794.1"/>
    <property type="molecule type" value="Genomic_DNA"/>
</dbReference>
<evidence type="ECO:0000313" key="4">
    <source>
        <dbReference type="Proteomes" id="UP001250662"/>
    </source>
</evidence>
<feature type="transmembrane region" description="Helical" evidence="1">
    <location>
        <begin position="264"/>
        <end position="284"/>
    </location>
</feature>
<reference evidence="3 4" key="1">
    <citation type="submission" date="2023-09" db="EMBL/GenBank/DDBJ databases">
        <authorList>
            <person name="Rey-Velasco X."/>
        </authorList>
    </citation>
    <scope>NUCLEOTIDE SEQUENCE [LARGE SCALE GENOMIC DNA]</scope>
    <source>
        <strain evidence="3 4">P007</strain>
    </source>
</reference>
<feature type="transmembrane region" description="Helical" evidence="1">
    <location>
        <begin position="291"/>
        <end position="311"/>
    </location>
</feature>
<keyword evidence="3" id="KW-0808">Transferase</keyword>
<protein>
    <submittedName>
        <fullName evidence="3">Glycosyltransferase</fullName>
        <ecNumber evidence="3">2.4.-.-</ecNumber>
    </submittedName>
</protein>
<dbReference type="Pfam" id="PF00535">
    <property type="entry name" value="Glycos_transf_2"/>
    <property type="match status" value="1"/>
</dbReference>
<comment type="caution">
    <text evidence="3">The sequence shown here is derived from an EMBL/GenBank/DDBJ whole genome shotgun (WGS) entry which is preliminary data.</text>
</comment>
<dbReference type="RefSeq" id="WP_311387798.1">
    <property type="nucleotide sequence ID" value="NZ_JAVRHU010000002.1"/>
</dbReference>
<proteinExistence type="predicted"/>
<keyword evidence="1" id="KW-1133">Transmembrane helix</keyword>
<dbReference type="EC" id="2.4.-.-" evidence="3"/>
<dbReference type="Gene3D" id="3.90.550.10">
    <property type="entry name" value="Spore Coat Polysaccharide Biosynthesis Protein SpsA, Chain A"/>
    <property type="match status" value="1"/>
</dbReference>
<keyword evidence="1" id="KW-0472">Membrane</keyword>
<sequence>MREPFFSFVIPVFNRPEEVRELLESLTSQQYNKPFEVVLVEDGSAQSSKEVVLDYKEKLQISYYFKENSGPGDSRNYGMRRAKGDYFLILDSDCIIPPEYLIEVEKELTSEFVHCFGGPDNAHASFSDVQKSINYAMTSLITTGGIRGNKKSLNKFQPRSFNLGLSKEIFEKTNGFGNIHPGEDPDLTFRIWQAGYSTRLFSKAYVYHKRRIDWSKFYKQVNKFGSVRPILNKWHPETKKMTYWFPTIFLVGFVMSIILSAFGFTQLIICYGLYFLVLFIDSFIKNKNLKIALLSIYAVCIQFLGYGVGFLKSTILLNFNRKPAEELFPNLFFSK</sequence>
<feature type="domain" description="Glycosyltransferase 2-like" evidence="2">
    <location>
        <begin position="7"/>
        <end position="141"/>
    </location>
</feature>
<evidence type="ECO:0000259" key="2">
    <source>
        <dbReference type="Pfam" id="PF00535"/>
    </source>
</evidence>
<keyword evidence="1" id="KW-0812">Transmembrane</keyword>
<accession>A0ABU3BI18</accession>
<dbReference type="GO" id="GO:0016757">
    <property type="term" value="F:glycosyltransferase activity"/>
    <property type="evidence" value="ECO:0007669"/>
    <property type="project" value="UniProtKB-KW"/>
</dbReference>
<organism evidence="3 4">
    <name type="scientific">Croceitalea vernalis</name>
    <dbReference type="NCBI Taxonomy" id="3075599"/>
    <lineage>
        <taxon>Bacteria</taxon>
        <taxon>Pseudomonadati</taxon>
        <taxon>Bacteroidota</taxon>
        <taxon>Flavobacteriia</taxon>
        <taxon>Flavobacteriales</taxon>
        <taxon>Flavobacteriaceae</taxon>
        <taxon>Croceitalea</taxon>
    </lineage>
</organism>
<evidence type="ECO:0000313" key="3">
    <source>
        <dbReference type="EMBL" id="MDT0621794.1"/>
    </source>
</evidence>
<dbReference type="Proteomes" id="UP001250662">
    <property type="component" value="Unassembled WGS sequence"/>
</dbReference>